<organism evidence="1 2">
    <name type="scientific">Vespula pensylvanica</name>
    <name type="common">Western yellow jacket</name>
    <name type="synonym">Wasp</name>
    <dbReference type="NCBI Taxonomy" id="30213"/>
    <lineage>
        <taxon>Eukaryota</taxon>
        <taxon>Metazoa</taxon>
        <taxon>Ecdysozoa</taxon>
        <taxon>Arthropoda</taxon>
        <taxon>Hexapoda</taxon>
        <taxon>Insecta</taxon>
        <taxon>Pterygota</taxon>
        <taxon>Neoptera</taxon>
        <taxon>Endopterygota</taxon>
        <taxon>Hymenoptera</taxon>
        <taxon>Apocrita</taxon>
        <taxon>Aculeata</taxon>
        <taxon>Vespoidea</taxon>
        <taxon>Vespidae</taxon>
        <taxon>Vespinae</taxon>
        <taxon>Vespula</taxon>
    </lineage>
</organism>
<dbReference type="PROSITE" id="PS51257">
    <property type="entry name" value="PROKAR_LIPOPROTEIN"/>
    <property type="match status" value="1"/>
</dbReference>
<comment type="caution">
    <text evidence="1">The sequence shown here is derived from an EMBL/GenBank/DDBJ whole genome shotgun (WGS) entry which is preliminary data.</text>
</comment>
<dbReference type="Proteomes" id="UP000600918">
    <property type="component" value="Unassembled WGS sequence"/>
</dbReference>
<proteinExistence type="predicted"/>
<reference evidence="1" key="1">
    <citation type="journal article" date="2020" name="G3 (Bethesda)">
        <title>High-Quality Assemblies for Three Invasive Social Wasps from the &lt;i&gt;Vespula&lt;/i&gt; Genus.</title>
        <authorList>
            <person name="Harrop T.W.R."/>
            <person name="Guhlin J."/>
            <person name="McLaughlin G.M."/>
            <person name="Permina E."/>
            <person name="Stockwell P."/>
            <person name="Gilligan J."/>
            <person name="Le Lec M.F."/>
            <person name="Gruber M.A.M."/>
            <person name="Quinn O."/>
            <person name="Lovegrove M."/>
            <person name="Duncan E.J."/>
            <person name="Remnant E.J."/>
            <person name="Van Eeckhoven J."/>
            <person name="Graham B."/>
            <person name="Knapp R.A."/>
            <person name="Langford K.W."/>
            <person name="Kronenberg Z."/>
            <person name="Press M.O."/>
            <person name="Eacker S.M."/>
            <person name="Wilson-Rankin E.E."/>
            <person name="Purcell J."/>
            <person name="Lester P.J."/>
            <person name="Dearden P.K."/>
        </authorList>
    </citation>
    <scope>NUCLEOTIDE SEQUENCE</scope>
    <source>
        <strain evidence="1">Volc-1</strain>
    </source>
</reference>
<keyword evidence="2" id="KW-1185">Reference proteome</keyword>
<accession>A0A834PG84</accession>
<protein>
    <submittedName>
        <fullName evidence="1">Uncharacterized protein</fullName>
    </submittedName>
</protein>
<name>A0A834PG84_VESPE</name>
<sequence length="147" mass="16087">MDRESGLAATSASASASACAYAGLFLDGWTAGRGLPFSPHPPHPPRPPTYYSSSTATLRCPPSTHARRDSITKHQANAVALFFLLSLRLPSSEAALYAIHSYSKPLFRRGTEEDRRKEVVYKCDAKSMALEISLESDIAIRCWCRVA</sequence>
<gene>
    <name evidence="1" type="ORF">H0235_001017</name>
</gene>
<dbReference type="AlphaFoldDB" id="A0A834PG84"/>
<evidence type="ECO:0000313" key="1">
    <source>
        <dbReference type="EMBL" id="KAF7438626.1"/>
    </source>
</evidence>
<dbReference type="EMBL" id="JACSDY010000001">
    <property type="protein sequence ID" value="KAF7438626.1"/>
    <property type="molecule type" value="Genomic_DNA"/>
</dbReference>
<evidence type="ECO:0000313" key="2">
    <source>
        <dbReference type="Proteomes" id="UP000600918"/>
    </source>
</evidence>